<sequence>MQSSFSKMWPSFFAHHPKVTFKVTTLLLALTSLSTQAGIQFDTGANRMGDGFLIMSGEIMPGDADRLLSTIKTWSDQQKPLPWLYLNSQGGNLIEGYKMMYTVLNYRLNTMVPPGFICYSSCISVFAAGATRVAAPGSRMGVHRVSINGQDDATARSASIDMNEIYRLLKVPDSIRIKMLDADPSDISELSQEEKIAFSNAPADTVAATARVNSSPVKPVVRAVTQSDRKAARDLNAQGISLINQKYYPQAVQVLEQARALMPADAEILGNLGYAYYMAGYLDNAQYALTSALQLKPRRGATWNNLGLVLVARGDISWATEAFVRYWNCSSNKKAATNQFFYWESVRPGTALEQASRMARAQLGLTSPVN</sequence>
<dbReference type="SUPFAM" id="SSF52096">
    <property type="entry name" value="ClpP/crotonase"/>
    <property type="match status" value="1"/>
</dbReference>
<proteinExistence type="predicted"/>
<evidence type="ECO:0008006" key="5">
    <source>
        <dbReference type="Google" id="ProtNLM"/>
    </source>
</evidence>
<name>A0A8I0MQT7_CITAM</name>
<dbReference type="EMBL" id="VKME01000030">
    <property type="protein sequence ID" value="MBE0131181.1"/>
    <property type="molecule type" value="Genomic_DNA"/>
</dbReference>
<keyword evidence="1" id="KW-0802">TPR repeat</keyword>
<feature type="chain" id="PRO_5034868936" description="Tetratricopeptide repeat protein" evidence="2">
    <location>
        <begin position="38"/>
        <end position="370"/>
    </location>
</feature>
<evidence type="ECO:0000256" key="2">
    <source>
        <dbReference type="SAM" id="SignalP"/>
    </source>
</evidence>
<gene>
    <name evidence="3" type="ORF">FOT72_24685</name>
</gene>
<dbReference type="AlphaFoldDB" id="A0A8I0MQT7"/>
<dbReference type="InterPro" id="IPR019734">
    <property type="entry name" value="TPR_rpt"/>
</dbReference>
<dbReference type="Gene3D" id="1.25.40.10">
    <property type="entry name" value="Tetratricopeptide repeat domain"/>
    <property type="match status" value="1"/>
</dbReference>
<dbReference type="Proteomes" id="UP000656723">
    <property type="component" value="Unassembled WGS sequence"/>
</dbReference>
<reference evidence="3" key="1">
    <citation type="submission" date="2019-07" db="EMBL/GenBank/DDBJ databases">
        <title>KPC-2 carbapenem resistent Enterobacterales isolates from Germany.</title>
        <authorList>
            <person name="Yao Y."/>
            <person name="Falgenhauer L."/>
            <person name="Imirzalioglu C."/>
            <person name="Chakraborty T."/>
        </authorList>
    </citation>
    <scope>NUCLEOTIDE SEQUENCE</scope>
    <source>
        <strain evidence="3">CA13304</strain>
    </source>
</reference>
<dbReference type="Gene3D" id="3.90.226.10">
    <property type="entry name" value="2-enoyl-CoA Hydratase, Chain A, domain 1"/>
    <property type="match status" value="1"/>
</dbReference>
<feature type="repeat" description="TPR" evidence="1">
    <location>
        <begin position="266"/>
        <end position="299"/>
    </location>
</feature>
<evidence type="ECO:0000256" key="1">
    <source>
        <dbReference type="PROSITE-ProRule" id="PRU00339"/>
    </source>
</evidence>
<dbReference type="InterPro" id="IPR011990">
    <property type="entry name" value="TPR-like_helical_dom_sf"/>
</dbReference>
<dbReference type="RefSeq" id="WP_192479447.1">
    <property type="nucleotide sequence ID" value="NZ_VKME01000030.1"/>
</dbReference>
<keyword evidence="2" id="KW-0732">Signal</keyword>
<evidence type="ECO:0000313" key="3">
    <source>
        <dbReference type="EMBL" id="MBE0131181.1"/>
    </source>
</evidence>
<feature type="signal peptide" evidence="2">
    <location>
        <begin position="1"/>
        <end position="37"/>
    </location>
</feature>
<dbReference type="InterPro" id="IPR029045">
    <property type="entry name" value="ClpP/crotonase-like_dom_sf"/>
</dbReference>
<comment type="caution">
    <text evidence="3">The sequence shown here is derived from an EMBL/GenBank/DDBJ whole genome shotgun (WGS) entry which is preliminary data.</text>
</comment>
<organism evidence="3 4">
    <name type="scientific">Citrobacter amalonaticus</name>
    <dbReference type="NCBI Taxonomy" id="35703"/>
    <lineage>
        <taxon>Bacteria</taxon>
        <taxon>Pseudomonadati</taxon>
        <taxon>Pseudomonadota</taxon>
        <taxon>Gammaproteobacteria</taxon>
        <taxon>Enterobacterales</taxon>
        <taxon>Enterobacteriaceae</taxon>
        <taxon>Citrobacter</taxon>
    </lineage>
</organism>
<dbReference type="PROSITE" id="PS50005">
    <property type="entry name" value="TPR"/>
    <property type="match status" value="1"/>
</dbReference>
<protein>
    <recommendedName>
        <fullName evidence="5">Tetratricopeptide repeat protein</fullName>
    </recommendedName>
</protein>
<evidence type="ECO:0000313" key="4">
    <source>
        <dbReference type="Proteomes" id="UP000656723"/>
    </source>
</evidence>
<accession>A0A8I0MQT7</accession>
<dbReference type="SUPFAM" id="SSF48452">
    <property type="entry name" value="TPR-like"/>
    <property type="match status" value="1"/>
</dbReference>